<dbReference type="HAMAP" id="MF_00011">
    <property type="entry name" value="Adenylosucc_synth"/>
    <property type="match status" value="1"/>
</dbReference>
<sequence length="479" mass="52394">MPNSVQESRRSEESRLAQKVAAGSTCSLQGWPAARCSARNEEGDTRAVVVIGAQWGDEGKGKLVDILSASADMCARFNGGHNAGHTLMVDGAKYSMHLLPCGILHDHSLNVIGNGVVIHLKSLLDELESIKTVQPNALKRLLISSRAHLLFDIHQLVDGLQEETKAKSGRAIGTTLRGIGPCYASKASRIGVRAGDLLNIEIFEMKYVRLVHELKQRYGIAFDEADELRRHRHYAALLREQIVDTTWAVHKALREGKRVLVEGANAALLDLDFGTYPYVTSSSATVGGVCTGLGLPPRSIGLCVGVVKAYTTRVGEGPFPTELCGPIGAHLREKGAEYGTTTGRPRRCGWIDVPALLYAARINSFDCLNLTKLDVLTGLEEIKICVAYRDREKQECMPFYYFPSTVEEYAYLDPVYETMAGWTQNLESCKTLRELPAAAQAYVARLEQLLSLPCCWIGVGPDRSHTLTTSLPGEAIVQV</sequence>
<dbReference type="Gene3D" id="3.90.170.10">
    <property type="entry name" value="Adenylosuccinate Synthetase, subunit A, domain 3"/>
    <property type="match status" value="1"/>
</dbReference>
<feature type="binding site" evidence="10">
    <location>
        <begin position="372"/>
        <end position="374"/>
    </location>
    <ligand>
        <name>GTP</name>
        <dbReference type="ChEBI" id="CHEBI:37565"/>
    </ligand>
</feature>
<keyword evidence="5 10" id="KW-0547">Nucleotide-binding</keyword>
<dbReference type="Pfam" id="PF00709">
    <property type="entry name" value="Adenylsucc_synt"/>
    <property type="match status" value="1"/>
</dbReference>
<comment type="cofactor">
    <cofactor evidence="10">
        <name>Mg(2+)</name>
        <dbReference type="ChEBI" id="CHEBI:18420"/>
    </cofactor>
    <text evidence="10">Binds 1 Mg(2+) ion per subunit.</text>
</comment>
<feature type="binding site" evidence="10">
    <location>
        <begin position="458"/>
        <end position="460"/>
    </location>
    <ligand>
        <name>GTP</name>
        <dbReference type="ChEBI" id="CHEBI:37565"/>
    </ligand>
</feature>
<feature type="binding site" evidence="10">
    <location>
        <begin position="340"/>
        <end position="346"/>
    </location>
    <ligand>
        <name>substrate</name>
    </ligand>
</feature>
<dbReference type="InterPro" id="IPR018220">
    <property type="entry name" value="Adenylosuccin_syn_GTP-bd"/>
</dbReference>
<feature type="binding site" evidence="10">
    <location>
        <position position="189"/>
    </location>
    <ligand>
        <name>IMP</name>
        <dbReference type="ChEBI" id="CHEBI:58053"/>
        <note>ligand shared between dimeric partners</note>
    </ligand>
</feature>
<dbReference type="PROSITE" id="PS00513">
    <property type="entry name" value="ADENYLOSUCCIN_SYN_2"/>
    <property type="match status" value="1"/>
</dbReference>
<keyword evidence="8 10" id="KW-0342">GTP-binding</keyword>
<feature type="binding site" evidence="10">
    <location>
        <position position="175"/>
    </location>
    <ligand>
        <name>IMP</name>
        <dbReference type="ChEBI" id="CHEBI:58053"/>
    </ligand>
</feature>
<dbReference type="PANTHER" id="PTHR11846">
    <property type="entry name" value="ADENYLOSUCCINATE SYNTHETASE"/>
    <property type="match status" value="1"/>
</dbReference>
<feature type="binding site" evidence="10">
    <location>
        <position position="57"/>
    </location>
    <ligand>
        <name>Mg(2+)</name>
        <dbReference type="ChEBI" id="CHEBI:18420"/>
    </ligand>
</feature>
<feature type="binding site" evidence="10">
    <location>
        <position position="346"/>
    </location>
    <ligand>
        <name>GTP</name>
        <dbReference type="ChEBI" id="CHEBI:37565"/>
    </ligand>
</feature>
<dbReference type="UniPathway" id="UPA00075">
    <property type="reaction ID" value="UER00335"/>
</dbReference>
<comment type="function">
    <text evidence="10">Plays an important role in the salvage pathway for purine nucleotide biosynthesis. Catalyzes the first commited step in the biosynthesis of AMP from IMP.</text>
</comment>
<evidence type="ECO:0000313" key="14">
    <source>
        <dbReference type="Proteomes" id="UP000221165"/>
    </source>
</evidence>
<comment type="pathway">
    <text evidence="10 12">Purine metabolism; AMP biosynthesis via de novo pathway; AMP from IMP: step 1/2.</text>
</comment>
<dbReference type="SMART" id="SM00788">
    <property type="entry name" value="Adenylsucc_synt"/>
    <property type="match status" value="1"/>
</dbReference>
<dbReference type="NCBIfam" id="TIGR00184">
    <property type="entry name" value="purA"/>
    <property type="match status" value="1"/>
</dbReference>
<keyword evidence="3 10" id="KW-0436">Ligase</keyword>
<feature type="active site" description="Proton acceptor" evidence="10">
    <location>
        <position position="57"/>
    </location>
</feature>
<dbReference type="Proteomes" id="UP000221165">
    <property type="component" value="Unassembled WGS sequence"/>
</dbReference>
<dbReference type="CDD" id="cd03108">
    <property type="entry name" value="AdSS"/>
    <property type="match status" value="1"/>
</dbReference>
<keyword evidence="14" id="KW-1185">Reference proteome</keyword>
<comment type="function">
    <text evidence="9">Plays an important role in the salvage pathway for purine nucleotide biosynthesis. Catalyzes the first committed step in the biosynthesis of AMP from IMP.</text>
</comment>
<feature type="binding site" evidence="10">
    <location>
        <begin position="84"/>
        <end position="86"/>
    </location>
    <ligand>
        <name>GTP</name>
        <dbReference type="ChEBI" id="CHEBI:37565"/>
    </ligand>
</feature>
<dbReference type="FunFam" id="1.10.300.10:FF:000001">
    <property type="entry name" value="Adenylosuccinate synthetase"/>
    <property type="match status" value="1"/>
</dbReference>
<evidence type="ECO:0000256" key="6">
    <source>
        <dbReference type="ARBA" id="ARBA00022755"/>
    </source>
</evidence>
<evidence type="ECO:0000256" key="9">
    <source>
        <dbReference type="ARBA" id="ARBA00025008"/>
    </source>
</evidence>
<evidence type="ECO:0000256" key="4">
    <source>
        <dbReference type="ARBA" id="ARBA00022723"/>
    </source>
</evidence>
<dbReference type="GeneID" id="94426261"/>
<gene>
    <name evidence="13" type="ORF">CSUI_002851</name>
</gene>
<feature type="active site" evidence="11">
    <location>
        <position position="186"/>
    </location>
</feature>
<name>A0A2C6L7F5_9APIC</name>
<dbReference type="GO" id="GO:0000287">
    <property type="term" value="F:magnesium ion binding"/>
    <property type="evidence" value="ECO:0007669"/>
    <property type="project" value="UniProtKB-UniRule"/>
</dbReference>
<dbReference type="PROSITE" id="PS01266">
    <property type="entry name" value="ADENYLOSUCCIN_SYN_1"/>
    <property type="match status" value="1"/>
</dbReference>
<evidence type="ECO:0000256" key="2">
    <source>
        <dbReference type="ARBA" id="ARBA00022490"/>
    </source>
</evidence>
<evidence type="ECO:0000256" key="10">
    <source>
        <dbReference type="HAMAP-Rule" id="MF_03125"/>
    </source>
</evidence>
<keyword evidence="6 10" id="KW-0658">Purine biosynthesis</keyword>
<feature type="binding site" evidence="10">
    <location>
        <position position="265"/>
    </location>
    <ligand>
        <name>IMP</name>
        <dbReference type="ChEBI" id="CHEBI:58053"/>
    </ligand>
</feature>
<dbReference type="GO" id="GO:0005525">
    <property type="term" value="F:GTP binding"/>
    <property type="evidence" value="ECO:0007669"/>
    <property type="project" value="UniProtKB-UniRule"/>
</dbReference>
<dbReference type="EC" id="6.3.4.4" evidence="10 12"/>
<dbReference type="GO" id="GO:0004019">
    <property type="term" value="F:adenylosuccinate synthase activity"/>
    <property type="evidence" value="ECO:0007669"/>
    <property type="project" value="UniProtKB-UniRule"/>
</dbReference>
<keyword evidence="4 10" id="KW-0479">Metal-binding</keyword>
<dbReference type="SUPFAM" id="SSF52540">
    <property type="entry name" value="P-loop containing nucleoside triphosphate hydrolases"/>
    <property type="match status" value="1"/>
</dbReference>
<comment type="similarity">
    <text evidence="10 12">Belongs to the adenylosuccinate synthetase family.</text>
</comment>
<dbReference type="EMBL" id="MIGC01001211">
    <property type="protein sequence ID" value="PHJ23294.1"/>
    <property type="molecule type" value="Genomic_DNA"/>
</dbReference>
<dbReference type="RefSeq" id="XP_067924970.1">
    <property type="nucleotide sequence ID" value="XM_068063050.1"/>
</dbReference>
<comment type="miscellaneous">
    <text evidence="10">Parasitic protozoa lack the de novo purine biosynthesis pathway and rely exclusively on the salvage pathway for their purine nucleotide requirements.</text>
</comment>
<feature type="binding site" evidence="10">
    <location>
        <begin position="56"/>
        <end position="62"/>
    </location>
    <ligand>
        <name>GTP</name>
        <dbReference type="ChEBI" id="CHEBI:37565"/>
    </ligand>
</feature>
<dbReference type="NCBIfam" id="NF002223">
    <property type="entry name" value="PRK01117.1"/>
    <property type="match status" value="1"/>
</dbReference>
<dbReference type="GO" id="GO:0046040">
    <property type="term" value="P:IMP metabolic process"/>
    <property type="evidence" value="ECO:0007669"/>
    <property type="project" value="TreeGrafter"/>
</dbReference>
<dbReference type="PANTHER" id="PTHR11846:SF0">
    <property type="entry name" value="ADENYLOSUCCINATE SYNTHETASE"/>
    <property type="match status" value="1"/>
</dbReference>
<dbReference type="Gene3D" id="3.40.440.10">
    <property type="entry name" value="Adenylosuccinate Synthetase, subunit A, domain 1"/>
    <property type="match status" value="1"/>
</dbReference>
<dbReference type="InterPro" id="IPR042110">
    <property type="entry name" value="Adenylosuccinate_synth_dom2"/>
</dbReference>
<feature type="binding site" evidence="10">
    <location>
        <position position="280"/>
    </location>
    <ligand>
        <name>IMP</name>
        <dbReference type="ChEBI" id="CHEBI:58053"/>
    </ligand>
</feature>
<protein>
    <recommendedName>
        <fullName evidence="10 12">Adenylosuccinate synthetase</fullName>
        <shortName evidence="10">AMPSase</shortName>
        <shortName evidence="10">AdSS</shortName>
        <ecNumber evidence="10 12">6.3.4.4</ecNumber>
    </recommendedName>
    <alternativeName>
        <fullName evidence="10">IMP--aspartate ligase</fullName>
    </alternativeName>
</protein>
<organism evidence="13 14">
    <name type="scientific">Cystoisospora suis</name>
    <dbReference type="NCBI Taxonomy" id="483139"/>
    <lineage>
        <taxon>Eukaryota</taxon>
        <taxon>Sar</taxon>
        <taxon>Alveolata</taxon>
        <taxon>Apicomplexa</taxon>
        <taxon>Conoidasida</taxon>
        <taxon>Coccidia</taxon>
        <taxon>Eucoccidiorida</taxon>
        <taxon>Eimeriorina</taxon>
        <taxon>Sarcocystidae</taxon>
        <taxon>Cystoisospora</taxon>
    </lineage>
</organism>
<evidence type="ECO:0000256" key="1">
    <source>
        <dbReference type="ARBA" id="ARBA00011738"/>
    </source>
</evidence>
<comment type="subunit">
    <text evidence="1 10">Homodimer.</text>
</comment>
<feature type="binding site" evidence="10">
    <location>
        <position position="84"/>
    </location>
    <ligand>
        <name>Mg(2+)</name>
        <dbReference type="ChEBI" id="CHEBI:18420"/>
    </ligand>
</feature>
<dbReference type="InterPro" id="IPR001114">
    <property type="entry name" value="Adenylosuccinate_synthetase"/>
</dbReference>
<dbReference type="OrthoDB" id="10265645at2759"/>
<comment type="caution">
    <text evidence="13">The sequence shown here is derived from an EMBL/GenBank/DDBJ whole genome shotgun (WGS) entry which is preliminary data.</text>
</comment>
<feature type="binding site" evidence="10">
    <location>
        <begin position="57"/>
        <end position="60"/>
    </location>
    <ligand>
        <name>IMP</name>
        <dbReference type="ChEBI" id="CHEBI:58053"/>
    </ligand>
</feature>
<dbReference type="Gene3D" id="1.10.300.10">
    <property type="entry name" value="Adenylosuccinate Synthetase, subunit A, domain 2"/>
    <property type="match status" value="1"/>
</dbReference>
<dbReference type="VEuPathDB" id="ToxoDB:CSUI_002851"/>
<reference evidence="13 14" key="1">
    <citation type="journal article" date="2017" name="Int. J. Parasitol.">
        <title>The genome of the protozoan parasite Cystoisospora suis and a reverse vaccinology approach to identify vaccine candidates.</title>
        <authorList>
            <person name="Palmieri N."/>
            <person name="Shrestha A."/>
            <person name="Ruttkowski B."/>
            <person name="Beck T."/>
            <person name="Vogl C."/>
            <person name="Tomley F."/>
            <person name="Blake D.P."/>
            <person name="Joachim A."/>
        </authorList>
    </citation>
    <scope>NUCLEOTIDE SEQUENCE [LARGE SCALE GENOMIC DNA]</scope>
    <source>
        <strain evidence="13 14">Wien I</strain>
    </source>
</reference>
<evidence type="ECO:0000256" key="5">
    <source>
        <dbReference type="ARBA" id="ARBA00022741"/>
    </source>
</evidence>
<keyword evidence="2 10" id="KW-0963">Cytoplasm</keyword>
<evidence type="ECO:0000256" key="3">
    <source>
        <dbReference type="ARBA" id="ARBA00022598"/>
    </source>
</evidence>
<dbReference type="InterPro" id="IPR042109">
    <property type="entry name" value="Adenylosuccinate_synth_dom1"/>
</dbReference>
<dbReference type="GO" id="GO:0044208">
    <property type="term" value="P:'de novo' AMP biosynthetic process"/>
    <property type="evidence" value="ECO:0007669"/>
    <property type="project" value="UniProtKB-UniRule"/>
</dbReference>
<evidence type="ECO:0000256" key="12">
    <source>
        <dbReference type="RuleBase" id="RU000520"/>
    </source>
</evidence>
<dbReference type="InterPro" id="IPR042111">
    <property type="entry name" value="Adenylosuccinate_synth_dom3"/>
</dbReference>
<dbReference type="InterPro" id="IPR027417">
    <property type="entry name" value="P-loop_NTPase"/>
</dbReference>
<comment type="function">
    <text evidence="12">Plays an important role in the de novo pathway of purine nucleotide biosynthesis.</text>
</comment>
<feature type="active site" description="Proton donor" evidence="10">
    <location>
        <position position="85"/>
    </location>
</feature>
<keyword evidence="7 10" id="KW-0460">Magnesium</keyword>
<dbReference type="AlphaFoldDB" id="A0A2C6L7F5"/>
<evidence type="ECO:0000313" key="13">
    <source>
        <dbReference type="EMBL" id="PHJ23294.1"/>
    </source>
</evidence>
<dbReference type="GO" id="GO:0005737">
    <property type="term" value="C:cytoplasm"/>
    <property type="evidence" value="ECO:0007669"/>
    <property type="project" value="UniProtKB-SubCell"/>
</dbReference>
<proteinExistence type="inferred from homology"/>
<evidence type="ECO:0000256" key="11">
    <source>
        <dbReference type="PROSITE-ProRule" id="PRU10134"/>
    </source>
</evidence>
<feature type="binding site" evidence="10">
    <location>
        <position position="344"/>
    </location>
    <ligand>
        <name>IMP</name>
        <dbReference type="ChEBI" id="CHEBI:58053"/>
    </ligand>
</feature>
<dbReference type="InterPro" id="IPR033128">
    <property type="entry name" value="Adenylosuccin_syn_Lys_AS"/>
</dbReference>
<comment type="subcellular location">
    <subcellularLocation>
        <location evidence="10">Cytoplasm</location>
    </subcellularLocation>
</comment>
<dbReference type="FunFam" id="3.90.170.10:FF:000001">
    <property type="entry name" value="Adenylosuccinate synthetase"/>
    <property type="match status" value="1"/>
</dbReference>
<comment type="catalytic activity">
    <reaction evidence="10 12">
        <text>IMP + L-aspartate + GTP = N(6)-(1,2-dicarboxyethyl)-AMP + GDP + phosphate + 2 H(+)</text>
        <dbReference type="Rhea" id="RHEA:15753"/>
        <dbReference type="ChEBI" id="CHEBI:15378"/>
        <dbReference type="ChEBI" id="CHEBI:29991"/>
        <dbReference type="ChEBI" id="CHEBI:37565"/>
        <dbReference type="ChEBI" id="CHEBI:43474"/>
        <dbReference type="ChEBI" id="CHEBI:57567"/>
        <dbReference type="ChEBI" id="CHEBI:58053"/>
        <dbReference type="ChEBI" id="CHEBI:58189"/>
        <dbReference type="EC" id="6.3.4.4"/>
    </reaction>
</comment>
<feature type="binding site" evidence="10">
    <location>
        <begin position="82"/>
        <end position="85"/>
    </location>
    <ligand>
        <name>IMP</name>
        <dbReference type="ChEBI" id="CHEBI:58053"/>
    </ligand>
</feature>
<evidence type="ECO:0000256" key="7">
    <source>
        <dbReference type="ARBA" id="ARBA00022842"/>
    </source>
</evidence>
<accession>A0A2C6L7F5</accession>
<evidence type="ECO:0000256" key="8">
    <source>
        <dbReference type="ARBA" id="ARBA00023134"/>
    </source>
</evidence>